<keyword evidence="2" id="KW-1185">Reference proteome</keyword>
<comment type="caution">
    <text evidence="1">The sequence shown here is derived from an EMBL/GenBank/DDBJ whole genome shotgun (WGS) entry which is preliminary data.</text>
</comment>
<evidence type="ECO:0000313" key="2">
    <source>
        <dbReference type="Proteomes" id="UP001157017"/>
    </source>
</evidence>
<accession>A0ABQ6JHJ6</accession>
<name>A0ABQ6JHJ6_9ACTN</name>
<proteinExistence type="predicted"/>
<dbReference type="Proteomes" id="UP001157017">
    <property type="component" value="Unassembled WGS sequence"/>
</dbReference>
<sequence>MAPTRSLMPNWVTMRRARPVAFSMSFEAPVVGSWKTRLLRDAAAEGVGEPGRAGSLRVVEYLSSTGSTIV</sequence>
<gene>
    <name evidence="1" type="ORF">GCM10025868_29550</name>
</gene>
<protein>
    <submittedName>
        <fullName evidence="1">Uncharacterized protein</fullName>
    </submittedName>
</protein>
<evidence type="ECO:0000313" key="1">
    <source>
        <dbReference type="EMBL" id="GMA87705.1"/>
    </source>
</evidence>
<organism evidence="1 2">
    <name type="scientific">Angustibacter aerolatus</name>
    <dbReference type="NCBI Taxonomy" id="1162965"/>
    <lineage>
        <taxon>Bacteria</taxon>
        <taxon>Bacillati</taxon>
        <taxon>Actinomycetota</taxon>
        <taxon>Actinomycetes</taxon>
        <taxon>Kineosporiales</taxon>
        <taxon>Kineosporiaceae</taxon>
    </lineage>
</organism>
<dbReference type="EMBL" id="BSUZ01000001">
    <property type="protein sequence ID" value="GMA87705.1"/>
    <property type="molecule type" value="Genomic_DNA"/>
</dbReference>
<reference evidence="2" key="1">
    <citation type="journal article" date="2019" name="Int. J. Syst. Evol. Microbiol.">
        <title>The Global Catalogue of Microorganisms (GCM) 10K type strain sequencing project: providing services to taxonomists for standard genome sequencing and annotation.</title>
        <authorList>
            <consortium name="The Broad Institute Genomics Platform"/>
            <consortium name="The Broad Institute Genome Sequencing Center for Infectious Disease"/>
            <person name="Wu L."/>
            <person name="Ma J."/>
        </authorList>
    </citation>
    <scope>NUCLEOTIDE SEQUENCE [LARGE SCALE GENOMIC DNA]</scope>
    <source>
        <strain evidence="2">NBRC 108730</strain>
    </source>
</reference>